<feature type="transmembrane region" description="Helical" evidence="7">
    <location>
        <begin position="205"/>
        <end position="224"/>
    </location>
</feature>
<name>A0A8T6ZM10_9BURK</name>
<dbReference type="PRINTS" id="PR00949">
    <property type="entry name" value="TYPE3IMAPROT"/>
</dbReference>
<dbReference type="GO" id="GO:0009306">
    <property type="term" value="P:protein secretion"/>
    <property type="evidence" value="ECO:0007669"/>
    <property type="project" value="InterPro"/>
</dbReference>
<keyword evidence="3" id="KW-1003">Cell membrane</keyword>
<evidence type="ECO:0000256" key="1">
    <source>
        <dbReference type="ARBA" id="ARBA00004651"/>
    </source>
</evidence>
<dbReference type="Gene3D" id="3.40.50.12790">
    <property type="entry name" value="FHIPEP family, domain 4"/>
    <property type="match status" value="1"/>
</dbReference>
<comment type="caution">
    <text evidence="8">The sequence shown here is derived from an EMBL/GenBank/DDBJ whole genome shotgun (WGS) entry which is preliminary data.</text>
</comment>
<feature type="transmembrane region" description="Helical" evidence="7">
    <location>
        <begin position="118"/>
        <end position="137"/>
    </location>
</feature>
<evidence type="ECO:0000256" key="5">
    <source>
        <dbReference type="ARBA" id="ARBA00022989"/>
    </source>
</evidence>
<dbReference type="Pfam" id="PF00771">
    <property type="entry name" value="FHIPEP"/>
    <property type="match status" value="1"/>
</dbReference>
<dbReference type="InterPro" id="IPR001712">
    <property type="entry name" value="T3SS_FHIPEP"/>
</dbReference>
<proteinExistence type="inferred from homology"/>
<dbReference type="GO" id="GO:0005886">
    <property type="term" value="C:plasma membrane"/>
    <property type="evidence" value="ECO:0007669"/>
    <property type="project" value="UniProtKB-SubCell"/>
</dbReference>
<keyword evidence="9" id="KW-1185">Reference proteome</keyword>
<comment type="subcellular location">
    <subcellularLocation>
        <location evidence="1">Cell membrane</location>
        <topology evidence="1">Multi-pass membrane protein</topology>
    </subcellularLocation>
</comment>
<gene>
    <name evidence="8" type="ORF">NH14_032645</name>
</gene>
<feature type="transmembrane region" description="Helical" evidence="7">
    <location>
        <begin position="285"/>
        <end position="303"/>
    </location>
</feature>
<comment type="similarity">
    <text evidence="2">Belongs to the FHIPEP (flagella/HR/invasion proteins export pore) family.</text>
</comment>
<reference evidence="8" key="1">
    <citation type="journal article" date="2015" name="Genome Announc.">
        <title>Draft Genome Sequence of the Polyhydroxyalkanoate-Producing Bacterium Burkholderia sacchari LMG 19450 Isolated from Brazilian Sugarcane Plantation Soil.</title>
        <authorList>
            <person name="Alexandrino P.M."/>
            <person name="Mendonca T.T."/>
            <person name="Guaman Bautista L.P."/>
            <person name="Cherix J."/>
            <person name="Lozano-Sakalauskas G.C."/>
            <person name="Fujita A."/>
            <person name="Ramos Filho E."/>
            <person name="Long P."/>
            <person name="Padilla G."/>
            <person name="Taciro M.K."/>
            <person name="Gomez J.G."/>
            <person name="Silva L.F."/>
        </authorList>
    </citation>
    <scope>NUCLEOTIDE SEQUENCE</scope>
    <source>
        <strain evidence="8">LMG 19450</strain>
    </source>
</reference>
<evidence type="ECO:0000256" key="2">
    <source>
        <dbReference type="ARBA" id="ARBA00008835"/>
    </source>
</evidence>
<keyword evidence="5 7" id="KW-1133">Transmembrane helix</keyword>
<protein>
    <submittedName>
        <fullName evidence="8">FHIPEP family type III secretion protein</fullName>
    </submittedName>
</protein>
<evidence type="ECO:0000256" key="6">
    <source>
        <dbReference type="ARBA" id="ARBA00023136"/>
    </source>
</evidence>
<dbReference type="AlphaFoldDB" id="A0A8T6ZM10"/>
<evidence type="ECO:0000313" key="9">
    <source>
        <dbReference type="Proteomes" id="UP000030460"/>
    </source>
</evidence>
<keyword evidence="4 7" id="KW-0812">Transmembrane</keyword>
<feature type="transmembrane region" description="Helical" evidence="7">
    <location>
        <begin position="236"/>
        <end position="264"/>
    </location>
</feature>
<dbReference type="Gene3D" id="1.10.8.540">
    <property type="entry name" value="FHIPEP family, domain 3"/>
    <property type="match status" value="1"/>
</dbReference>
<dbReference type="InterPro" id="IPR042193">
    <property type="entry name" value="FHIPEP_3"/>
</dbReference>
<organism evidence="8 9">
    <name type="scientific">Paraburkholderia sacchari</name>
    <dbReference type="NCBI Taxonomy" id="159450"/>
    <lineage>
        <taxon>Bacteria</taxon>
        <taxon>Pseudomonadati</taxon>
        <taxon>Pseudomonadota</taxon>
        <taxon>Betaproteobacteria</taxon>
        <taxon>Burkholderiales</taxon>
        <taxon>Burkholderiaceae</taxon>
        <taxon>Paraburkholderia</taxon>
    </lineage>
</organism>
<dbReference type="InterPro" id="IPR042194">
    <property type="entry name" value="FHIPEP_1"/>
</dbReference>
<evidence type="ECO:0000256" key="4">
    <source>
        <dbReference type="ARBA" id="ARBA00022692"/>
    </source>
</evidence>
<feature type="transmembrane region" description="Helical" evidence="7">
    <location>
        <begin position="77"/>
        <end position="98"/>
    </location>
</feature>
<dbReference type="OrthoDB" id="9759185at2"/>
<evidence type="ECO:0000256" key="3">
    <source>
        <dbReference type="ARBA" id="ARBA00022475"/>
    </source>
</evidence>
<dbReference type="PANTHER" id="PTHR30161">
    <property type="entry name" value="FLAGELLAR EXPORT PROTEIN, MEMBRANE FLHA SUBUNIT-RELATED"/>
    <property type="match status" value="1"/>
</dbReference>
<feature type="transmembrane region" description="Helical" evidence="7">
    <location>
        <begin position="20"/>
        <end position="37"/>
    </location>
</feature>
<dbReference type="Gene3D" id="3.40.30.60">
    <property type="entry name" value="FHIPEP family, domain 1"/>
    <property type="match status" value="1"/>
</dbReference>
<dbReference type="EMBL" id="JTDB02000018">
    <property type="protein sequence ID" value="NLP65806.1"/>
    <property type="molecule type" value="Genomic_DNA"/>
</dbReference>
<dbReference type="PIRSF" id="PIRSF005419">
    <property type="entry name" value="FlhA"/>
    <property type="match status" value="1"/>
</dbReference>
<accession>A0A8T6ZM10</accession>
<dbReference type="InterPro" id="IPR042196">
    <property type="entry name" value="FHIPEP_4"/>
</dbReference>
<reference evidence="8" key="2">
    <citation type="submission" date="2020-04" db="EMBL/GenBank/DDBJ databases">
        <authorList>
            <person name="Alexandrino P."/>
            <person name="Mendonca T."/>
            <person name="Guaman L."/>
            <person name="Cherix J."/>
            <person name="Lozano-Sakalauskas G."/>
            <person name="Fujita A."/>
            <person name="Filho E.R."/>
            <person name="Long P."/>
            <person name="Padilla G."/>
            <person name="Taciro M.K."/>
            <person name="Gomez J.G."/>
            <person name="Silva L.F."/>
            <person name="Torres M."/>
        </authorList>
    </citation>
    <scope>NUCLEOTIDE SEQUENCE</scope>
    <source>
        <strain evidence="8">LMG 19450</strain>
    </source>
</reference>
<dbReference type="RefSeq" id="WP_052148523.1">
    <property type="nucleotide sequence ID" value="NZ_CADFGF010000022.1"/>
</dbReference>
<feature type="transmembrane region" description="Helical" evidence="7">
    <location>
        <begin position="43"/>
        <end position="65"/>
    </location>
</feature>
<keyword evidence="6 7" id="KW-0472">Membrane</keyword>
<evidence type="ECO:0000256" key="7">
    <source>
        <dbReference type="SAM" id="Phobius"/>
    </source>
</evidence>
<dbReference type="Proteomes" id="UP000030460">
    <property type="component" value="Unassembled WGS sequence"/>
</dbReference>
<evidence type="ECO:0000313" key="8">
    <source>
        <dbReference type="EMBL" id="NLP65806.1"/>
    </source>
</evidence>
<sequence>MTQRPFALLTGLPTLLQRHANIAVGLGLIGILALLILPVPPFLLDFFICVSFGASFLMLCATTYVSRAAELPGFPSLLLMTTLLRLALAIASTKMILVHAHAGKIIDAFGDLVAGGNVAVGVVVFLVLCAIQFIVVAKGADRIAEVAARFTLDGIPGRQMSIDADQRSGVINAERAAQLRAEVERETYFYGSLDGAMKFVKGDTIAGFVVAIVNIVGGLSIGIMQRGMPFGEALHVYTILTIGDGLVSQIPSLVVSIAAGLLVTRVSPAGGASDLGTDLYHQLTLHPKALLMAALCCAALALVPGFPHMQFALIAAALGAVGLLLTRGTQQVQSEAGIPMPAFARDGSPHVPRMLENAELGTSSAMCLRIGKSAFEAIQPEPLNRVLTGLRHDLNVRLGLPFPGLALLIDPKLEAERYILDVDNVPYASGTLVAQHTLVSGPAANVTMEGTLGYRPGFEKSVWVPSGTAAALDATTFATATAEEALALHLAEVVERSVSSLMGTQEARFLLTRISGEFRELAAQIEHRITTVQLAAVLRELLTNRISIRNLRGILEAILRIPDKERTMDRMVRECRIELGPQLVRAYADLSTWEIRTGVLAPEWETELEARIQHGPNGEPHCSLDYSQLDALRRALTDPAQPARLLLTSATLRPHLAHILHTLGIRAEVLAIEEIPRNVYRIRTIATFAKP</sequence>